<dbReference type="AlphaFoldDB" id="A0AAN6V5Z5"/>
<feature type="compositionally biased region" description="Low complexity" evidence="1">
    <location>
        <begin position="310"/>
        <end position="319"/>
    </location>
</feature>
<dbReference type="Gene3D" id="1.10.10.1200">
    <property type="entry name" value="MAGE homology domain, winged helix WH1 motif"/>
    <property type="match status" value="1"/>
</dbReference>
<dbReference type="GO" id="GO:0005634">
    <property type="term" value="C:nucleus"/>
    <property type="evidence" value="ECO:0007669"/>
    <property type="project" value="TreeGrafter"/>
</dbReference>
<reference evidence="3" key="2">
    <citation type="submission" date="2023-05" db="EMBL/GenBank/DDBJ databases">
        <authorList>
            <consortium name="Lawrence Berkeley National Laboratory"/>
            <person name="Steindorff A."/>
            <person name="Hensen N."/>
            <person name="Bonometti L."/>
            <person name="Westerberg I."/>
            <person name="Brannstrom I.O."/>
            <person name="Guillou S."/>
            <person name="Cros-Aarteil S."/>
            <person name="Calhoun S."/>
            <person name="Haridas S."/>
            <person name="Kuo A."/>
            <person name="Mondo S."/>
            <person name="Pangilinan J."/>
            <person name="Riley R."/>
            <person name="Labutti K."/>
            <person name="Andreopoulos B."/>
            <person name="Lipzen A."/>
            <person name="Chen C."/>
            <person name="Yanf M."/>
            <person name="Daum C."/>
            <person name="Ng V."/>
            <person name="Clum A."/>
            <person name="Ohm R."/>
            <person name="Martin F."/>
            <person name="Silar P."/>
            <person name="Natvig D."/>
            <person name="Lalanne C."/>
            <person name="Gautier V."/>
            <person name="Ament-Velasquez S.L."/>
            <person name="Kruys A."/>
            <person name="Hutchinson M.I."/>
            <person name="Powell A.J."/>
            <person name="Barry K."/>
            <person name="Miller A.N."/>
            <person name="Grigoriev I.V."/>
            <person name="Debuchy R."/>
            <person name="Gladieux P."/>
            <person name="Thoren M.H."/>
            <person name="Johannesson H."/>
        </authorList>
    </citation>
    <scope>NUCLEOTIDE SEQUENCE</scope>
    <source>
        <strain evidence="3">CBS 141.50</strain>
    </source>
</reference>
<dbReference type="PANTHER" id="PTHR11736">
    <property type="entry name" value="MELANOMA-ASSOCIATED ANTIGEN MAGE ANTIGEN"/>
    <property type="match status" value="1"/>
</dbReference>
<dbReference type="PANTHER" id="PTHR11736:SF14">
    <property type="entry name" value="NSE3 HOMOLOG, SMC5-SMC6 COMPLEX COMPONENT"/>
    <property type="match status" value="1"/>
</dbReference>
<feature type="compositionally biased region" description="Basic and acidic residues" evidence="1">
    <location>
        <begin position="114"/>
        <end position="124"/>
    </location>
</feature>
<proteinExistence type="predicted"/>
<sequence>MSAHHRRWRTQISDDEDDEVSQQRPPSPGSVDGDGDGDEQMGGVGQRDEISQLVKNLVRYALACEYSRTPIRREGIRDKVLGSQGRAFKKVFAGAQKQLRATFGMEMVELPTRDRNTLTAEQKRKAAKSQSQPKETSSNSYVLTSVLPEQYTTPAIIAPSKVGSADGEASYIALYTTIIAIITLSGGSLSEPRLRRYLTRLNVVENMPSMNPSDETSPSERTDSVLQRMIKQGYLLKVTESRSAGDEDATNWYIGPRGKVEADNEVIAAFVRTVYGGSNEELEGKIQASLKVRDRMAEEMDVVEEEEPAAPENGDPGPNTRRSGRRRQTAGDEDDG</sequence>
<dbReference type="InterPro" id="IPR037445">
    <property type="entry name" value="MAGE"/>
</dbReference>
<feature type="region of interest" description="Disordered" evidence="1">
    <location>
        <begin position="297"/>
        <end position="336"/>
    </location>
</feature>
<comment type="caution">
    <text evidence="3">The sequence shown here is derived from an EMBL/GenBank/DDBJ whole genome shotgun (WGS) entry which is preliminary data.</text>
</comment>
<feature type="compositionally biased region" description="Acidic residues" evidence="1">
    <location>
        <begin position="299"/>
        <end position="309"/>
    </location>
</feature>
<accession>A0AAN6V5Z5</accession>
<evidence type="ECO:0000256" key="1">
    <source>
        <dbReference type="SAM" id="MobiDB-lite"/>
    </source>
</evidence>
<dbReference type="RefSeq" id="XP_062638733.1">
    <property type="nucleotide sequence ID" value="XM_062780081.1"/>
</dbReference>
<evidence type="ECO:0000259" key="2">
    <source>
        <dbReference type="PROSITE" id="PS50838"/>
    </source>
</evidence>
<dbReference type="EMBL" id="MU853569">
    <property type="protein sequence ID" value="KAK4145362.1"/>
    <property type="molecule type" value="Genomic_DNA"/>
</dbReference>
<protein>
    <submittedName>
        <fullName evidence="3">MAGE family-domain-containing protein</fullName>
    </submittedName>
</protein>
<reference evidence="3" key="1">
    <citation type="journal article" date="2023" name="Mol. Phylogenet. Evol.">
        <title>Genome-scale phylogeny and comparative genomics of the fungal order Sordariales.</title>
        <authorList>
            <person name="Hensen N."/>
            <person name="Bonometti L."/>
            <person name="Westerberg I."/>
            <person name="Brannstrom I.O."/>
            <person name="Guillou S."/>
            <person name="Cros-Aarteil S."/>
            <person name="Calhoun S."/>
            <person name="Haridas S."/>
            <person name="Kuo A."/>
            <person name="Mondo S."/>
            <person name="Pangilinan J."/>
            <person name="Riley R."/>
            <person name="LaButti K."/>
            <person name="Andreopoulos B."/>
            <person name="Lipzen A."/>
            <person name="Chen C."/>
            <person name="Yan M."/>
            <person name="Daum C."/>
            <person name="Ng V."/>
            <person name="Clum A."/>
            <person name="Steindorff A."/>
            <person name="Ohm R.A."/>
            <person name="Martin F."/>
            <person name="Silar P."/>
            <person name="Natvig D.O."/>
            <person name="Lalanne C."/>
            <person name="Gautier V."/>
            <person name="Ament-Velasquez S.L."/>
            <person name="Kruys A."/>
            <person name="Hutchinson M.I."/>
            <person name="Powell A.J."/>
            <person name="Barry K."/>
            <person name="Miller A.N."/>
            <person name="Grigoriev I.V."/>
            <person name="Debuchy R."/>
            <person name="Gladieux P."/>
            <person name="Hiltunen Thoren M."/>
            <person name="Johannesson H."/>
        </authorList>
    </citation>
    <scope>NUCLEOTIDE SEQUENCE</scope>
    <source>
        <strain evidence="3">CBS 141.50</strain>
    </source>
</reference>
<feature type="compositionally biased region" description="Polar residues" evidence="1">
    <location>
        <begin position="128"/>
        <end position="140"/>
    </location>
</feature>
<dbReference type="Proteomes" id="UP001302676">
    <property type="component" value="Unassembled WGS sequence"/>
</dbReference>
<dbReference type="Pfam" id="PF01454">
    <property type="entry name" value="MAGE"/>
    <property type="match status" value="1"/>
</dbReference>
<dbReference type="PROSITE" id="PS50838">
    <property type="entry name" value="MAGE"/>
    <property type="match status" value="1"/>
</dbReference>
<feature type="region of interest" description="Disordered" evidence="1">
    <location>
        <begin position="114"/>
        <end position="140"/>
    </location>
</feature>
<dbReference type="GO" id="GO:0006281">
    <property type="term" value="P:DNA repair"/>
    <property type="evidence" value="ECO:0007669"/>
    <property type="project" value="TreeGrafter"/>
</dbReference>
<dbReference type="SMART" id="SM01373">
    <property type="entry name" value="MAGE"/>
    <property type="match status" value="1"/>
</dbReference>
<feature type="region of interest" description="Disordered" evidence="1">
    <location>
        <begin position="1"/>
        <end position="48"/>
    </location>
</feature>
<name>A0AAN6V5Z5_9PEZI</name>
<feature type="domain" description="MAGE" evidence="2">
    <location>
        <begin position="50"/>
        <end position="110"/>
    </location>
</feature>
<dbReference type="Gene3D" id="1.10.10.1210">
    <property type="entry name" value="MAGE homology domain, winged helix WH2 motif"/>
    <property type="match status" value="1"/>
</dbReference>
<dbReference type="GeneID" id="87816694"/>
<evidence type="ECO:0000313" key="4">
    <source>
        <dbReference type="Proteomes" id="UP001302676"/>
    </source>
</evidence>
<evidence type="ECO:0000313" key="3">
    <source>
        <dbReference type="EMBL" id="KAK4145362.1"/>
    </source>
</evidence>
<dbReference type="InterPro" id="IPR041898">
    <property type="entry name" value="MAGE_WH1"/>
</dbReference>
<dbReference type="InterPro" id="IPR002190">
    <property type="entry name" value="MHD_dom"/>
</dbReference>
<keyword evidence="4" id="KW-1185">Reference proteome</keyword>
<dbReference type="InterPro" id="IPR041899">
    <property type="entry name" value="MAGE_WH2"/>
</dbReference>
<gene>
    <name evidence="3" type="ORF">C8A04DRAFT_26869</name>
</gene>
<organism evidence="3 4">
    <name type="scientific">Dichotomopilus funicola</name>
    <dbReference type="NCBI Taxonomy" id="1934379"/>
    <lineage>
        <taxon>Eukaryota</taxon>
        <taxon>Fungi</taxon>
        <taxon>Dikarya</taxon>
        <taxon>Ascomycota</taxon>
        <taxon>Pezizomycotina</taxon>
        <taxon>Sordariomycetes</taxon>
        <taxon>Sordariomycetidae</taxon>
        <taxon>Sordariales</taxon>
        <taxon>Chaetomiaceae</taxon>
        <taxon>Dichotomopilus</taxon>
    </lineage>
</organism>